<dbReference type="NCBIfam" id="NF006015">
    <property type="entry name" value="PRK08154.1"/>
    <property type="match status" value="1"/>
</dbReference>
<comment type="subcellular location">
    <subcellularLocation>
        <location evidence="11">Cytoplasm</location>
    </subcellularLocation>
</comment>
<evidence type="ECO:0000256" key="1">
    <source>
        <dbReference type="ARBA" id="ARBA00004842"/>
    </source>
</evidence>
<evidence type="ECO:0000256" key="10">
    <source>
        <dbReference type="ARBA" id="ARBA00048567"/>
    </source>
</evidence>
<protein>
    <recommendedName>
        <fullName evidence="3 11">Shikimate kinase</fullName>
        <shortName evidence="11">SK</shortName>
        <ecNumber evidence="3 11">2.7.1.71</ecNumber>
    </recommendedName>
</protein>
<dbReference type="UniPathway" id="UPA00053">
    <property type="reaction ID" value="UER00088"/>
</dbReference>
<dbReference type="GO" id="GO:0005829">
    <property type="term" value="C:cytosol"/>
    <property type="evidence" value="ECO:0007669"/>
    <property type="project" value="TreeGrafter"/>
</dbReference>
<name>A0A8J7RXE7_9PROT</name>
<dbReference type="CDD" id="cd00464">
    <property type="entry name" value="SK"/>
    <property type="match status" value="1"/>
</dbReference>
<dbReference type="GO" id="GO:0009423">
    <property type="term" value="P:chorismate biosynthetic process"/>
    <property type="evidence" value="ECO:0007669"/>
    <property type="project" value="UniProtKB-UniRule"/>
</dbReference>
<dbReference type="PROSITE" id="PS01128">
    <property type="entry name" value="SHIKIMATE_KINASE"/>
    <property type="match status" value="1"/>
</dbReference>
<keyword evidence="9 11" id="KW-0057">Aromatic amino acid biosynthesis</keyword>
<evidence type="ECO:0000256" key="5">
    <source>
        <dbReference type="ARBA" id="ARBA00022679"/>
    </source>
</evidence>
<dbReference type="EC" id="2.7.1.71" evidence="3 11"/>
<comment type="function">
    <text evidence="11">Catalyzes the specific phosphorylation of the 3-hydroxyl group of shikimic acid using ATP as a cosubstrate.</text>
</comment>
<comment type="cofactor">
    <cofactor evidence="11">
        <name>Mg(2+)</name>
        <dbReference type="ChEBI" id="CHEBI:18420"/>
    </cofactor>
    <text evidence="11">Binds 1 Mg(2+) ion per subunit.</text>
</comment>
<proteinExistence type="inferred from homology"/>
<dbReference type="InterPro" id="IPR027417">
    <property type="entry name" value="P-loop_NTPase"/>
</dbReference>
<dbReference type="HAMAP" id="MF_00109">
    <property type="entry name" value="Shikimate_kinase"/>
    <property type="match status" value="1"/>
</dbReference>
<feature type="binding site" evidence="11">
    <location>
        <position position="204"/>
    </location>
    <ligand>
        <name>substrate</name>
    </ligand>
</feature>
<dbReference type="GO" id="GO:0004765">
    <property type="term" value="F:shikimate kinase activity"/>
    <property type="evidence" value="ECO:0007669"/>
    <property type="project" value="UniProtKB-UniRule"/>
</dbReference>
<comment type="similarity">
    <text evidence="2 11">Belongs to the shikimate kinase family.</text>
</comment>
<evidence type="ECO:0000256" key="8">
    <source>
        <dbReference type="ARBA" id="ARBA00022840"/>
    </source>
</evidence>
<dbReference type="Gene3D" id="3.40.50.300">
    <property type="entry name" value="P-loop containing nucleotide triphosphate hydrolases"/>
    <property type="match status" value="1"/>
</dbReference>
<comment type="subunit">
    <text evidence="11">Monomer.</text>
</comment>
<feature type="binding site" evidence="11">
    <location>
        <position position="278"/>
    </location>
    <ligand>
        <name>ATP</name>
        <dbReference type="ChEBI" id="CHEBI:30616"/>
    </ligand>
</feature>
<evidence type="ECO:0000256" key="6">
    <source>
        <dbReference type="ARBA" id="ARBA00022741"/>
    </source>
</evidence>
<comment type="caution">
    <text evidence="13">The sequence shown here is derived from an EMBL/GenBank/DDBJ whole genome shotgun (WGS) entry which is preliminary data.</text>
</comment>
<evidence type="ECO:0000313" key="14">
    <source>
        <dbReference type="Proteomes" id="UP000672602"/>
    </source>
</evidence>
<feature type="binding site" evidence="11">
    <location>
        <position position="243"/>
    </location>
    <ligand>
        <name>ATP</name>
        <dbReference type="ChEBI" id="CHEBI:30616"/>
    </ligand>
</feature>
<dbReference type="Gene3D" id="1.10.260.40">
    <property type="entry name" value="lambda repressor-like DNA-binding domains"/>
    <property type="match status" value="1"/>
</dbReference>
<evidence type="ECO:0000256" key="7">
    <source>
        <dbReference type="ARBA" id="ARBA00022777"/>
    </source>
</evidence>
<keyword evidence="11" id="KW-0460">Magnesium</keyword>
<dbReference type="InterPro" id="IPR000623">
    <property type="entry name" value="Shikimate_kinase/TSH1"/>
</dbReference>
<dbReference type="GO" id="GO:0009073">
    <property type="term" value="P:aromatic amino acid family biosynthetic process"/>
    <property type="evidence" value="ECO:0007669"/>
    <property type="project" value="UniProtKB-KW"/>
</dbReference>
<keyword evidence="5 11" id="KW-0808">Transferase</keyword>
<keyword evidence="14" id="KW-1185">Reference proteome</keyword>
<gene>
    <name evidence="11" type="primary">aroK</name>
    <name evidence="13" type="ORF">KAJ83_04770</name>
</gene>
<evidence type="ECO:0000256" key="2">
    <source>
        <dbReference type="ARBA" id="ARBA00006997"/>
    </source>
</evidence>
<dbReference type="SMART" id="SM00530">
    <property type="entry name" value="HTH_XRE"/>
    <property type="match status" value="1"/>
</dbReference>
<dbReference type="EMBL" id="JAGMWN010000002">
    <property type="protein sequence ID" value="MBP5856310.1"/>
    <property type="molecule type" value="Genomic_DNA"/>
</dbReference>
<feature type="domain" description="HTH cro/C1-type" evidence="12">
    <location>
        <begin position="25"/>
        <end position="79"/>
    </location>
</feature>
<evidence type="ECO:0000256" key="9">
    <source>
        <dbReference type="ARBA" id="ARBA00023141"/>
    </source>
</evidence>
<dbReference type="Pfam" id="PF01381">
    <property type="entry name" value="HTH_3"/>
    <property type="match status" value="1"/>
</dbReference>
<dbReference type="InterPro" id="IPR023000">
    <property type="entry name" value="Shikimate_kinase_CS"/>
</dbReference>
<dbReference type="CDD" id="cd00093">
    <property type="entry name" value="HTH_XRE"/>
    <property type="match status" value="1"/>
</dbReference>
<keyword evidence="11" id="KW-0479">Metal-binding</keyword>
<feature type="binding site" evidence="11">
    <location>
        <position position="262"/>
    </location>
    <ligand>
        <name>substrate</name>
    </ligand>
</feature>
<dbReference type="Pfam" id="PF01202">
    <property type="entry name" value="SKI"/>
    <property type="match status" value="1"/>
</dbReference>
<dbReference type="SUPFAM" id="SSF47413">
    <property type="entry name" value="lambda repressor-like DNA-binding domains"/>
    <property type="match status" value="1"/>
</dbReference>
<dbReference type="PANTHER" id="PTHR21087:SF16">
    <property type="entry name" value="SHIKIMATE KINASE 1, CHLOROPLASTIC"/>
    <property type="match status" value="1"/>
</dbReference>
<keyword evidence="7 11" id="KW-0418">Kinase</keyword>
<dbReference type="GO" id="GO:0008652">
    <property type="term" value="P:amino acid biosynthetic process"/>
    <property type="evidence" value="ECO:0007669"/>
    <property type="project" value="UniProtKB-KW"/>
</dbReference>
<dbReference type="PRINTS" id="PR01100">
    <property type="entry name" value="SHIKIMTKNASE"/>
</dbReference>
<dbReference type="InterPro" id="IPR010982">
    <property type="entry name" value="Lambda_DNA-bd_dom_sf"/>
</dbReference>
<dbReference type="GO" id="GO:0000287">
    <property type="term" value="F:magnesium ion binding"/>
    <property type="evidence" value="ECO:0007669"/>
    <property type="project" value="UniProtKB-UniRule"/>
</dbReference>
<dbReference type="RefSeq" id="WP_210680896.1">
    <property type="nucleotide sequence ID" value="NZ_JAGMWN010000002.1"/>
</dbReference>
<sequence>MSERRVKDEADSELADYLAKLGARVRDARAKRGMARRILARDSGVSERYLAQLEGGTGNPSIAVLRQIASAVDYPLADLIAGTVTAEGALGEIVDLLQGVEPARLPGIRAAIERHLEGGEQANKRQRIALIGLRGAGKSTLGRLLAARLDLPFVELNRIVERDYGGSIGEILALSGQPAFRRYERRALESALREHDRVVISTGGGIVSEPATFGLLLDHCHTVWIKASPEEHMNRVIDQGDLRPMARNDEAMEDLKAILAARESSYRRADASIDTSGQTIEESLAALVAAVKPMLARAI</sequence>
<keyword evidence="11" id="KW-0963">Cytoplasm</keyword>
<dbReference type="SUPFAM" id="SSF52540">
    <property type="entry name" value="P-loop containing nucleoside triphosphate hydrolases"/>
    <property type="match status" value="1"/>
</dbReference>
<comment type="catalytic activity">
    <reaction evidence="10 11">
        <text>shikimate + ATP = 3-phosphoshikimate + ADP + H(+)</text>
        <dbReference type="Rhea" id="RHEA:13121"/>
        <dbReference type="ChEBI" id="CHEBI:15378"/>
        <dbReference type="ChEBI" id="CHEBI:30616"/>
        <dbReference type="ChEBI" id="CHEBI:36208"/>
        <dbReference type="ChEBI" id="CHEBI:145989"/>
        <dbReference type="ChEBI" id="CHEBI:456216"/>
        <dbReference type="EC" id="2.7.1.71"/>
    </reaction>
</comment>
<organism evidence="13 14">
    <name type="scientific">Marivibrio halodurans</name>
    <dbReference type="NCBI Taxonomy" id="2039722"/>
    <lineage>
        <taxon>Bacteria</taxon>
        <taxon>Pseudomonadati</taxon>
        <taxon>Pseudomonadota</taxon>
        <taxon>Alphaproteobacteria</taxon>
        <taxon>Rhodospirillales</taxon>
        <taxon>Rhodospirillaceae</taxon>
        <taxon>Marivibrio</taxon>
    </lineage>
</organism>
<dbReference type="PANTHER" id="PTHR21087">
    <property type="entry name" value="SHIKIMATE KINASE"/>
    <property type="match status" value="1"/>
</dbReference>
<accession>A0A8J7RXE7</accession>
<reference evidence="13" key="1">
    <citation type="submission" date="2021-04" db="EMBL/GenBank/DDBJ databases">
        <authorList>
            <person name="Zhang D.-C."/>
        </authorList>
    </citation>
    <scope>NUCLEOTIDE SEQUENCE</scope>
    <source>
        <strain evidence="13">CGMCC 1.15697</strain>
    </source>
</reference>
<comment type="pathway">
    <text evidence="1 11">Metabolic intermediate biosynthesis; chorismate biosynthesis; chorismate from D-erythrose 4-phosphate and phosphoenolpyruvate: step 5/7.</text>
</comment>
<dbReference type="GO" id="GO:0005524">
    <property type="term" value="F:ATP binding"/>
    <property type="evidence" value="ECO:0007669"/>
    <property type="project" value="UniProtKB-UniRule"/>
</dbReference>
<keyword evidence="6 11" id="KW-0547">Nucleotide-binding</keyword>
<evidence type="ECO:0000313" key="13">
    <source>
        <dbReference type="EMBL" id="MBP5856310.1"/>
    </source>
</evidence>
<comment type="caution">
    <text evidence="11">Lacks conserved residue(s) required for the propagation of feature annotation.</text>
</comment>
<dbReference type="AlphaFoldDB" id="A0A8J7RXE7"/>
<dbReference type="InterPro" id="IPR001387">
    <property type="entry name" value="Cro/C1-type_HTH"/>
</dbReference>
<dbReference type="InterPro" id="IPR031322">
    <property type="entry name" value="Shikimate/glucono_kinase"/>
</dbReference>
<dbReference type="PROSITE" id="PS50943">
    <property type="entry name" value="HTH_CROC1"/>
    <property type="match status" value="1"/>
</dbReference>
<keyword evidence="4 11" id="KW-0028">Amino-acid biosynthesis</keyword>
<evidence type="ECO:0000259" key="12">
    <source>
        <dbReference type="PROSITE" id="PS50943"/>
    </source>
</evidence>
<dbReference type="Proteomes" id="UP000672602">
    <property type="component" value="Unassembled WGS sequence"/>
</dbReference>
<feature type="binding site" evidence="11">
    <location>
        <position position="181"/>
    </location>
    <ligand>
        <name>substrate</name>
    </ligand>
</feature>
<dbReference type="GO" id="GO:0003677">
    <property type="term" value="F:DNA binding"/>
    <property type="evidence" value="ECO:0007669"/>
    <property type="project" value="InterPro"/>
</dbReference>
<evidence type="ECO:0000256" key="4">
    <source>
        <dbReference type="ARBA" id="ARBA00022605"/>
    </source>
</evidence>
<keyword evidence="8 11" id="KW-0067">ATP-binding</keyword>
<evidence type="ECO:0000256" key="11">
    <source>
        <dbReference type="HAMAP-Rule" id="MF_00109"/>
    </source>
</evidence>
<feature type="binding site" evidence="11">
    <location>
        <begin position="135"/>
        <end position="140"/>
    </location>
    <ligand>
        <name>ATP</name>
        <dbReference type="ChEBI" id="CHEBI:30616"/>
    </ligand>
</feature>
<feature type="binding site" evidence="11">
    <location>
        <position position="139"/>
    </location>
    <ligand>
        <name>Mg(2+)</name>
        <dbReference type="ChEBI" id="CHEBI:18420"/>
    </ligand>
</feature>
<evidence type="ECO:0000256" key="3">
    <source>
        <dbReference type="ARBA" id="ARBA00012154"/>
    </source>
</evidence>